<gene>
    <name evidence="1" type="ORF">ACFQGP_06445</name>
</gene>
<proteinExistence type="predicted"/>
<sequence>MANYYDVTFNTIDGKAFIKRNIASDLPATKVWQDACEKVEADNLYIMMNDNTLVNLVRHHIVRIDMTKLDTPIEKRARRQDQFLNTVNSLANIGL</sequence>
<dbReference type="RefSeq" id="WP_125551600.1">
    <property type="nucleotide sequence ID" value="NZ_JBHSSL010000035.1"/>
</dbReference>
<keyword evidence="2" id="KW-1185">Reference proteome</keyword>
<dbReference type="Proteomes" id="UP001596289">
    <property type="component" value="Unassembled WGS sequence"/>
</dbReference>
<evidence type="ECO:0000313" key="1">
    <source>
        <dbReference type="EMBL" id="MFC6170218.1"/>
    </source>
</evidence>
<reference evidence="2" key="1">
    <citation type="journal article" date="2019" name="Int. J. Syst. Evol. Microbiol.">
        <title>The Global Catalogue of Microorganisms (GCM) 10K type strain sequencing project: providing services to taxonomists for standard genome sequencing and annotation.</title>
        <authorList>
            <consortium name="The Broad Institute Genomics Platform"/>
            <consortium name="The Broad Institute Genome Sequencing Center for Infectious Disease"/>
            <person name="Wu L."/>
            <person name="Ma J."/>
        </authorList>
    </citation>
    <scope>NUCLEOTIDE SEQUENCE [LARGE SCALE GENOMIC DNA]</scope>
    <source>
        <strain evidence="2">CCM 8904</strain>
    </source>
</reference>
<organism evidence="1 2">
    <name type="scientific">Loigolactobacillus jiayinensis</name>
    <dbReference type="NCBI Taxonomy" id="2486016"/>
    <lineage>
        <taxon>Bacteria</taxon>
        <taxon>Bacillati</taxon>
        <taxon>Bacillota</taxon>
        <taxon>Bacilli</taxon>
        <taxon>Lactobacillales</taxon>
        <taxon>Lactobacillaceae</taxon>
        <taxon>Loigolactobacillus</taxon>
    </lineage>
</organism>
<comment type="caution">
    <text evidence="1">The sequence shown here is derived from an EMBL/GenBank/DDBJ whole genome shotgun (WGS) entry which is preliminary data.</text>
</comment>
<protein>
    <submittedName>
        <fullName evidence="1">Chromosome partitioning protein ParB</fullName>
    </submittedName>
</protein>
<dbReference type="EMBL" id="JBHSSL010000035">
    <property type="protein sequence ID" value="MFC6170218.1"/>
    <property type="molecule type" value="Genomic_DNA"/>
</dbReference>
<name>A0ABW1REN1_9LACO</name>
<evidence type="ECO:0000313" key="2">
    <source>
        <dbReference type="Proteomes" id="UP001596289"/>
    </source>
</evidence>
<accession>A0ABW1REN1</accession>